<evidence type="ECO:0000259" key="2">
    <source>
        <dbReference type="Pfam" id="PF22685"/>
    </source>
</evidence>
<dbReference type="STRING" id="1173701.A0A066WVD4"/>
<sequence>MAPIRVALIGLSANATTSWAAEGHLPYLLSPRGRSHYIVTALLNSSTEAAEAARAHYGLPDDVRAYGDPAALARDPGVDLVVCSTRVDTHFDVVAPSARAGKAVYVEWPPAENLERSEALAQLVARSSWGSIVGLQGRAARVVLRIKEVVGSGRIGRVLGSDIEAYGSLLPRDELPEGLAYFAERKVGGNPVTIAFAHMMDYVHHVLGEFDGGVESRLQIQRPEIRVFGDGESVGEGAARRRVRSDVPDFVALHGALRGRDTVDGATLAVRFRNGPPFKGRPAFVWRIVGEKGEVEVESPSGPYLHSDSYDEPVVIRVHDHGRDEVEEVSWDWKGWQKELPIRARSIGEVYERFARWAESGRGTVEEGRRWPTVQDAVFRTRELEAMLQSFGKTSAEL</sequence>
<dbReference type="SUPFAM" id="SSF55347">
    <property type="entry name" value="Glyceraldehyde-3-phosphate dehydrogenase-like, C-terminal domain"/>
    <property type="match status" value="1"/>
</dbReference>
<dbReference type="InterPro" id="IPR000683">
    <property type="entry name" value="Gfo/Idh/MocA-like_OxRdtase_N"/>
</dbReference>
<dbReference type="Gene3D" id="3.40.50.720">
    <property type="entry name" value="NAD(P)-binding Rossmann-like Domain"/>
    <property type="match status" value="1"/>
</dbReference>
<dbReference type="PANTHER" id="PTHR43708:SF1">
    <property type="entry name" value="GALACTOSE_LACTOSE METABOLISM REGULATORY PROTEIN GAL80"/>
    <property type="match status" value="1"/>
</dbReference>
<keyword evidence="4" id="KW-1185">Reference proteome</keyword>
<dbReference type="OMA" id="EWPLTES"/>
<dbReference type="eggNOG" id="KOG2741">
    <property type="taxonomic scope" value="Eukaryota"/>
</dbReference>
<dbReference type="Gene3D" id="3.30.360.10">
    <property type="entry name" value="Dihydrodipicolinate Reductase, domain 2"/>
    <property type="match status" value="1"/>
</dbReference>
<dbReference type="GO" id="GO:0000166">
    <property type="term" value="F:nucleotide binding"/>
    <property type="evidence" value="ECO:0007669"/>
    <property type="project" value="InterPro"/>
</dbReference>
<dbReference type="InterPro" id="IPR036291">
    <property type="entry name" value="NAD(P)-bd_dom_sf"/>
</dbReference>
<dbReference type="Pfam" id="PF22685">
    <property type="entry name" value="Gal80p_C-like"/>
    <property type="match status" value="1"/>
</dbReference>
<dbReference type="Proteomes" id="UP000027238">
    <property type="component" value="Unassembled WGS sequence"/>
</dbReference>
<dbReference type="AlphaFoldDB" id="A0A066WVD4"/>
<accession>A0A066WVD4</accession>
<protein>
    <submittedName>
        <fullName evidence="3">Putative oxidoreductase family protein</fullName>
    </submittedName>
</protein>
<dbReference type="OrthoDB" id="446809at2759"/>
<evidence type="ECO:0000313" key="4">
    <source>
        <dbReference type="Proteomes" id="UP000027238"/>
    </source>
</evidence>
<gene>
    <name evidence="3" type="ORF">CSUB01_11953</name>
</gene>
<evidence type="ECO:0000259" key="1">
    <source>
        <dbReference type="Pfam" id="PF01408"/>
    </source>
</evidence>
<dbReference type="SUPFAM" id="SSF51735">
    <property type="entry name" value="NAD(P)-binding Rossmann-fold domains"/>
    <property type="match status" value="1"/>
</dbReference>
<name>A0A066WVD4_COLSU</name>
<evidence type="ECO:0000313" key="3">
    <source>
        <dbReference type="EMBL" id="KDN60627.1"/>
    </source>
</evidence>
<dbReference type="HOGENOM" id="CLU_023194_25_2_1"/>
<dbReference type="InterPro" id="IPR055080">
    <property type="entry name" value="Gal80p-like_C"/>
</dbReference>
<dbReference type="PANTHER" id="PTHR43708">
    <property type="entry name" value="CONSERVED EXPRESSED OXIDOREDUCTASE (EUROFUNG)"/>
    <property type="match status" value="1"/>
</dbReference>
<comment type="caution">
    <text evidence="3">The sequence shown here is derived from an EMBL/GenBank/DDBJ whole genome shotgun (WGS) entry which is preliminary data.</text>
</comment>
<reference evidence="4" key="1">
    <citation type="journal article" date="2014" name="Genome Announc.">
        <title>Draft genome sequence of Colletotrichum sublineola, a destructive pathogen of cultivated sorghum.</title>
        <authorList>
            <person name="Baroncelli R."/>
            <person name="Sanz-Martin J.M."/>
            <person name="Rech G.E."/>
            <person name="Sukno S.A."/>
            <person name="Thon M.R."/>
        </authorList>
    </citation>
    <scope>NUCLEOTIDE SEQUENCE [LARGE SCALE GENOMIC DNA]</scope>
    <source>
        <strain evidence="4">TX430BB</strain>
    </source>
</reference>
<feature type="domain" description="Gal80p-like C-terminal" evidence="2">
    <location>
        <begin position="142"/>
        <end position="299"/>
    </location>
</feature>
<dbReference type="Pfam" id="PF01408">
    <property type="entry name" value="GFO_IDH_MocA"/>
    <property type="match status" value="1"/>
</dbReference>
<feature type="domain" description="Gfo/Idh/MocA-like oxidoreductase N-terminal" evidence="1">
    <location>
        <begin position="4"/>
        <end position="127"/>
    </location>
</feature>
<proteinExistence type="predicted"/>
<dbReference type="EMBL" id="JMSE01001492">
    <property type="protein sequence ID" value="KDN60627.1"/>
    <property type="molecule type" value="Genomic_DNA"/>
</dbReference>
<organism evidence="3 4">
    <name type="scientific">Colletotrichum sublineola</name>
    <name type="common">Sorghum anthracnose fungus</name>
    <dbReference type="NCBI Taxonomy" id="1173701"/>
    <lineage>
        <taxon>Eukaryota</taxon>
        <taxon>Fungi</taxon>
        <taxon>Dikarya</taxon>
        <taxon>Ascomycota</taxon>
        <taxon>Pezizomycotina</taxon>
        <taxon>Sordariomycetes</taxon>
        <taxon>Hypocreomycetidae</taxon>
        <taxon>Glomerellales</taxon>
        <taxon>Glomerellaceae</taxon>
        <taxon>Colletotrichum</taxon>
        <taxon>Colletotrichum graminicola species complex</taxon>
    </lineage>
</organism>
<dbReference type="InterPro" id="IPR051317">
    <property type="entry name" value="Gfo/Idh/MocA_oxidoreduct"/>
</dbReference>